<dbReference type="PANTHER" id="PTHR11118">
    <property type="entry name" value="RNA-SPLICING LIGASE RTCB HOMOLOG"/>
    <property type="match status" value="1"/>
</dbReference>
<evidence type="ECO:0000313" key="10">
    <source>
        <dbReference type="Proteomes" id="UP000807504"/>
    </source>
</evidence>
<dbReference type="Proteomes" id="UP000807504">
    <property type="component" value="Unassembled WGS sequence"/>
</dbReference>
<proteinExistence type="predicted"/>
<keyword evidence="5" id="KW-0342">GTP-binding</keyword>
<evidence type="ECO:0000256" key="8">
    <source>
        <dbReference type="PIRSR" id="PIRSR601233-3"/>
    </source>
</evidence>
<dbReference type="SUPFAM" id="SSF103365">
    <property type="entry name" value="Hypothetical protein PH1602"/>
    <property type="match status" value="1"/>
</dbReference>
<evidence type="ECO:0000256" key="5">
    <source>
        <dbReference type="ARBA" id="ARBA00023134"/>
    </source>
</evidence>
<keyword evidence="10" id="KW-1185">Reference proteome</keyword>
<evidence type="ECO:0000256" key="4">
    <source>
        <dbReference type="ARBA" id="ARBA00022741"/>
    </source>
</evidence>
<dbReference type="GO" id="GO:0170057">
    <property type="term" value="F:RNA ligase (GTP) activity"/>
    <property type="evidence" value="ECO:0007669"/>
    <property type="project" value="UniProtKB-EC"/>
</dbReference>
<feature type="binding site" evidence="8">
    <location>
        <position position="120"/>
    </location>
    <ligand>
        <name>Mn(2+)</name>
        <dbReference type="ChEBI" id="CHEBI:29035"/>
        <label>1</label>
    </ligand>
</feature>
<accession>A0A8T0EXG1</accession>
<comment type="caution">
    <text evidence="9">The sequence shown here is derived from an EMBL/GenBank/DDBJ whole genome shotgun (WGS) entry which is preliminary data.</text>
</comment>
<keyword evidence="6 8" id="KW-0464">Manganese</keyword>
<dbReference type="InterPro" id="IPR001233">
    <property type="entry name" value="RtcB"/>
</dbReference>
<dbReference type="AlphaFoldDB" id="A0A8T0EXG1"/>
<dbReference type="GO" id="GO:0005525">
    <property type="term" value="F:GTP binding"/>
    <property type="evidence" value="ECO:0007669"/>
    <property type="project" value="UniProtKB-KW"/>
</dbReference>
<keyword evidence="2 9" id="KW-0436">Ligase</keyword>
<name>A0A8T0EXG1_ARGBR</name>
<dbReference type="EC" id="6.5.1.8" evidence="1"/>
<dbReference type="GO" id="GO:0046872">
    <property type="term" value="F:metal ion binding"/>
    <property type="evidence" value="ECO:0007669"/>
    <property type="project" value="UniProtKB-KW"/>
</dbReference>
<evidence type="ECO:0000313" key="9">
    <source>
        <dbReference type="EMBL" id="KAF8781419.1"/>
    </source>
</evidence>
<evidence type="ECO:0000256" key="6">
    <source>
        <dbReference type="ARBA" id="ARBA00023211"/>
    </source>
</evidence>
<dbReference type="GO" id="GO:0072669">
    <property type="term" value="C:tRNA-splicing ligase complex"/>
    <property type="evidence" value="ECO:0007669"/>
    <property type="project" value="TreeGrafter"/>
</dbReference>
<dbReference type="PANTHER" id="PTHR11118:SF1">
    <property type="entry name" value="RNA-SPLICING LIGASE RTCB HOMOLOG"/>
    <property type="match status" value="1"/>
</dbReference>
<dbReference type="GO" id="GO:0003972">
    <property type="term" value="F:RNA ligase (ATP) activity"/>
    <property type="evidence" value="ECO:0007669"/>
    <property type="project" value="TreeGrafter"/>
</dbReference>
<gene>
    <name evidence="9" type="ORF">HNY73_011814</name>
</gene>
<organism evidence="9 10">
    <name type="scientific">Argiope bruennichi</name>
    <name type="common">Wasp spider</name>
    <name type="synonym">Aranea bruennichi</name>
    <dbReference type="NCBI Taxonomy" id="94029"/>
    <lineage>
        <taxon>Eukaryota</taxon>
        <taxon>Metazoa</taxon>
        <taxon>Ecdysozoa</taxon>
        <taxon>Arthropoda</taxon>
        <taxon>Chelicerata</taxon>
        <taxon>Arachnida</taxon>
        <taxon>Araneae</taxon>
        <taxon>Araneomorphae</taxon>
        <taxon>Entelegynae</taxon>
        <taxon>Araneoidea</taxon>
        <taxon>Araneidae</taxon>
        <taxon>Argiope</taxon>
    </lineage>
</organism>
<dbReference type="GO" id="GO:0005634">
    <property type="term" value="C:nucleus"/>
    <property type="evidence" value="ECO:0007669"/>
    <property type="project" value="TreeGrafter"/>
</dbReference>
<dbReference type="Gene3D" id="3.90.1860.10">
    <property type="entry name" value="tRNA-splicing ligase RtcB"/>
    <property type="match status" value="1"/>
</dbReference>
<keyword evidence="4" id="KW-0547">Nucleotide-binding</keyword>
<evidence type="ECO:0000256" key="2">
    <source>
        <dbReference type="ARBA" id="ARBA00022598"/>
    </source>
</evidence>
<evidence type="ECO:0000256" key="7">
    <source>
        <dbReference type="ARBA" id="ARBA00047746"/>
    </source>
</evidence>
<dbReference type="EMBL" id="JABXBU010001863">
    <property type="protein sequence ID" value="KAF8781419.1"/>
    <property type="molecule type" value="Genomic_DNA"/>
</dbReference>
<keyword evidence="3 8" id="KW-0479">Metal-binding</keyword>
<dbReference type="PROSITE" id="PS01288">
    <property type="entry name" value="UPF0027"/>
    <property type="match status" value="1"/>
</dbReference>
<reference evidence="9" key="2">
    <citation type="submission" date="2020-06" db="EMBL/GenBank/DDBJ databases">
        <authorList>
            <person name="Sheffer M."/>
        </authorList>
    </citation>
    <scope>NUCLEOTIDE SEQUENCE</scope>
</reference>
<evidence type="ECO:0000256" key="3">
    <source>
        <dbReference type="ARBA" id="ARBA00022723"/>
    </source>
</evidence>
<comment type="cofactor">
    <cofactor evidence="8">
        <name>Mn(2+)</name>
        <dbReference type="ChEBI" id="CHEBI:29035"/>
    </cofactor>
    <text evidence="8">Binds 2 manganese ions per subunit.</text>
</comment>
<evidence type="ECO:0000256" key="1">
    <source>
        <dbReference type="ARBA" id="ARBA00012726"/>
    </source>
</evidence>
<comment type="catalytic activity">
    <reaction evidence="7">
        <text>a 3'-end 3'-phospho-ribonucleotide-RNA + a 5'-end dephospho-ribonucleoside-RNA + GTP = a ribonucleotidyl-ribonucleotide-RNA + GMP + diphosphate</text>
        <dbReference type="Rhea" id="RHEA:68076"/>
        <dbReference type="Rhea" id="RHEA-COMP:10463"/>
        <dbReference type="Rhea" id="RHEA-COMP:13936"/>
        <dbReference type="Rhea" id="RHEA-COMP:17355"/>
        <dbReference type="ChEBI" id="CHEBI:33019"/>
        <dbReference type="ChEBI" id="CHEBI:37565"/>
        <dbReference type="ChEBI" id="CHEBI:58115"/>
        <dbReference type="ChEBI" id="CHEBI:83062"/>
        <dbReference type="ChEBI" id="CHEBI:138284"/>
        <dbReference type="ChEBI" id="CHEBI:173118"/>
        <dbReference type="EC" id="6.5.1.8"/>
    </reaction>
</comment>
<reference evidence="9" key="1">
    <citation type="journal article" date="2020" name="bioRxiv">
        <title>Chromosome-level reference genome of the European wasp spider Argiope bruennichi: a resource for studies on range expansion and evolutionary adaptation.</title>
        <authorList>
            <person name="Sheffer M.M."/>
            <person name="Hoppe A."/>
            <person name="Krehenwinkel H."/>
            <person name="Uhl G."/>
            <person name="Kuss A.W."/>
            <person name="Jensen L."/>
            <person name="Jensen C."/>
            <person name="Gillespie R.G."/>
            <person name="Hoff K.J."/>
            <person name="Prost S."/>
        </authorList>
    </citation>
    <scope>NUCLEOTIDE SEQUENCE</scope>
</reference>
<sequence length="194" mass="21365">MGVRTYNEELQYLEKISPVAWRIKKGFVSNMKVEGIFYVNSHLEKLMFDELRNFCRPGSIGGFLPGMKQIGNVAALPGIVSRSIGLPDVHSGYGFAIGNTAAFDMDDPKAIVSPGGVGFDINCGVRLLRTNLMEKDVQPIKEQLAQSMFDHIPVGVGSKGIIPMNARDLEEALEMGVDWSLREGYAWAEDKKAL</sequence>
<dbReference type="GO" id="GO:0006396">
    <property type="term" value="P:RNA processing"/>
    <property type="evidence" value="ECO:0007669"/>
    <property type="project" value="InterPro"/>
</dbReference>
<dbReference type="InterPro" id="IPR036025">
    <property type="entry name" value="RtcB-like_sf"/>
</dbReference>
<protein>
    <recommendedName>
        <fullName evidence="1">3'-phosphate/5'-hydroxy nucleic acid ligase</fullName>
        <ecNumber evidence="1">6.5.1.8</ecNumber>
    </recommendedName>
</protein>
<dbReference type="Pfam" id="PF01139">
    <property type="entry name" value="RtcB"/>
    <property type="match status" value="1"/>
</dbReference>